<dbReference type="Proteomes" id="UP000233551">
    <property type="component" value="Unassembled WGS sequence"/>
</dbReference>
<organism evidence="2 3">
    <name type="scientific">Punica granatum</name>
    <name type="common">Pomegranate</name>
    <dbReference type="NCBI Taxonomy" id="22663"/>
    <lineage>
        <taxon>Eukaryota</taxon>
        <taxon>Viridiplantae</taxon>
        <taxon>Streptophyta</taxon>
        <taxon>Embryophyta</taxon>
        <taxon>Tracheophyta</taxon>
        <taxon>Spermatophyta</taxon>
        <taxon>Magnoliopsida</taxon>
        <taxon>eudicotyledons</taxon>
        <taxon>Gunneridae</taxon>
        <taxon>Pentapetalae</taxon>
        <taxon>rosids</taxon>
        <taxon>malvids</taxon>
        <taxon>Myrtales</taxon>
        <taxon>Lythraceae</taxon>
        <taxon>Punica</taxon>
    </lineage>
</organism>
<feature type="region of interest" description="Disordered" evidence="1">
    <location>
        <begin position="13"/>
        <end position="40"/>
    </location>
</feature>
<comment type="caution">
    <text evidence="2">The sequence shown here is derived from an EMBL/GenBank/DDBJ whole genome shotgun (WGS) entry which is preliminary data.</text>
</comment>
<protein>
    <submittedName>
        <fullName evidence="2">Uncharacterized protein</fullName>
    </submittedName>
</protein>
<proteinExistence type="predicted"/>
<accession>A0A2I0KED2</accession>
<feature type="compositionally biased region" description="Basic and acidic residues" evidence="1">
    <location>
        <begin position="13"/>
        <end position="38"/>
    </location>
</feature>
<name>A0A2I0KED2_PUNGR</name>
<keyword evidence="3" id="KW-1185">Reference proteome</keyword>
<sequence length="99" mass="10460">GVGRGRRWVLDRREHVGDGVGDDRSRTRGGHRSEEYACRRGPHLSGGGVLSWLTSPVLERSGGPPQSAVGDGWKGLGIRNNVAGGKVAGSAGVFRLSWV</sequence>
<gene>
    <name evidence="2" type="ORF">CRG98_012734</name>
</gene>
<evidence type="ECO:0000256" key="1">
    <source>
        <dbReference type="SAM" id="MobiDB-lite"/>
    </source>
</evidence>
<dbReference type="EMBL" id="PGOL01000656">
    <property type="protein sequence ID" value="PKI66868.1"/>
    <property type="molecule type" value="Genomic_DNA"/>
</dbReference>
<evidence type="ECO:0000313" key="3">
    <source>
        <dbReference type="Proteomes" id="UP000233551"/>
    </source>
</evidence>
<feature type="non-terminal residue" evidence="2">
    <location>
        <position position="1"/>
    </location>
</feature>
<dbReference type="AlphaFoldDB" id="A0A2I0KED2"/>
<reference evidence="2 3" key="1">
    <citation type="submission" date="2017-11" db="EMBL/GenBank/DDBJ databases">
        <title>De-novo sequencing of pomegranate (Punica granatum L.) genome.</title>
        <authorList>
            <person name="Akparov Z."/>
            <person name="Amiraslanov A."/>
            <person name="Hajiyeva S."/>
            <person name="Abbasov M."/>
            <person name="Kaur K."/>
            <person name="Hamwieh A."/>
            <person name="Solovyev V."/>
            <person name="Salamov A."/>
            <person name="Braich B."/>
            <person name="Kosarev P."/>
            <person name="Mahmoud A."/>
            <person name="Hajiyev E."/>
            <person name="Babayeva S."/>
            <person name="Izzatullayeva V."/>
            <person name="Mammadov A."/>
            <person name="Mammadov A."/>
            <person name="Sharifova S."/>
            <person name="Ojaghi J."/>
            <person name="Eynullazada K."/>
            <person name="Bayramov B."/>
            <person name="Abdulazimova A."/>
            <person name="Shahmuradov I."/>
        </authorList>
    </citation>
    <scope>NUCLEOTIDE SEQUENCE [LARGE SCALE GENOMIC DNA]</scope>
    <source>
        <strain evidence="3">cv. AG2017</strain>
        <tissue evidence="2">Leaf</tissue>
    </source>
</reference>
<evidence type="ECO:0000313" key="2">
    <source>
        <dbReference type="EMBL" id="PKI66868.1"/>
    </source>
</evidence>